<dbReference type="Proteomes" id="UP000821845">
    <property type="component" value="Chromosome 1"/>
</dbReference>
<evidence type="ECO:0000313" key="1">
    <source>
        <dbReference type="EMBL" id="KAH6946081.1"/>
    </source>
</evidence>
<proteinExistence type="predicted"/>
<organism evidence="1 2">
    <name type="scientific">Hyalomma asiaticum</name>
    <name type="common">Tick</name>
    <dbReference type="NCBI Taxonomy" id="266040"/>
    <lineage>
        <taxon>Eukaryota</taxon>
        <taxon>Metazoa</taxon>
        <taxon>Ecdysozoa</taxon>
        <taxon>Arthropoda</taxon>
        <taxon>Chelicerata</taxon>
        <taxon>Arachnida</taxon>
        <taxon>Acari</taxon>
        <taxon>Parasitiformes</taxon>
        <taxon>Ixodida</taxon>
        <taxon>Ixodoidea</taxon>
        <taxon>Ixodidae</taxon>
        <taxon>Hyalomminae</taxon>
        <taxon>Hyalomma</taxon>
    </lineage>
</organism>
<evidence type="ECO:0000313" key="2">
    <source>
        <dbReference type="Proteomes" id="UP000821845"/>
    </source>
</evidence>
<dbReference type="EMBL" id="CM023481">
    <property type="protein sequence ID" value="KAH6946081.1"/>
    <property type="molecule type" value="Genomic_DNA"/>
</dbReference>
<accession>A0ACB7TFY9</accession>
<gene>
    <name evidence="1" type="ORF">HPB50_011588</name>
</gene>
<protein>
    <submittedName>
        <fullName evidence="1">Uncharacterized protein</fullName>
    </submittedName>
</protein>
<reference evidence="1" key="1">
    <citation type="submission" date="2020-05" db="EMBL/GenBank/DDBJ databases">
        <title>Large-scale comparative analyses of tick genomes elucidate their genetic diversity and vector capacities.</title>
        <authorList>
            <person name="Jia N."/>
            <person name="Wang J."/>
            <person name="Shi W."/>
            <person name="Du L."/>
            <person name="Sun Y."/>
            <person name="Zhan W."/>
            <person name="Jiang J."/>
            <person name="Wang Q."/>
            <person name="Zhang B."/>
            <person name="Ji P."/>
            <person name="Sakyi L.B."/>
            <person name="Cui X."/>
            <person name="Yuan T."/>
            <person name="Jiang B."/>
            <person name="Yang W."/>
            <person name="Lam T.T.-Y."/>
            <person name="Chang Q."/>
            <person name="Ding S."/>
            <person name="Wang X."/>
            <person name="Zhu J."/>
            <person name="Ruan X."/>
            <person name="Zhao L."/>
            <person name="Wei J."/>
            <person name="Que T."/>
            <person name="Du C."/>
            <person name="Cheng J."/>
            <person name="Dai P."/>
            <person name="Han X."/>
            <person name="Huang E."/>
            <person name="Gao Y."/>
            <person name="Liu J."/>
            <person name="Shao H."/>
            <person name="Ye R."/>
            <person name="Li L."/>
            <person name="Wei W."/>
            <person name="Wang X."/>
            <person name="Wang C."/>
            <person name="Yang T."/>
            <person name="Huo Q."/>
            <person name="Li W."/>
            <person name="Guo W."/>
            <person name="Chen H."/>
            <person name="Zhou L."/>
            <person name="Ni X."/>
            <person name="Tian J."/>
            <person name="Zhou Y."/>
            <person name="Sheng Y."/>
            <person name="Liu T."/>
            <person name="Pan Y."/>
            <person name="Xia L."/>
            <person name="Li J."/>
            <person name="Zhao F."/>
            <person name="Cao W."/>
        </authorList>
    </citation>
    <scope>NUCLEOTIDE SEQUENCE</scope>
    <source>
        <strain evidence="1">Hyas-2018</strain>
    </source>
</reference>
<sequence>MPEQIHHYFYDYDNDEKESGDAGTTVASKAATASASALRQIGLEKPPEDDGDNSRKWRRFAKQPHCVLAMLCFGAVVLLILAAMSSNVLKPHAWSQKFSLAKCLDSGDLADVEIFIDCFHFPGQQVTFKAHKMILAVQNDVFKAMFYGDFAKEDRVVITDLHPEGFRGLLRYFYSRRVDVVSVHQAACTRTAAVKYLVPELEKTCLFFMNSYMKLDEVCPFLDYVFTMGEPDTAACASALICKDSLGVLSSPKFPSSTEDTVRFILCHATNVPEVSVVKAVFVWAQQQWLKRFGDSKQFNVRAIMLPLFPELRFLALTASELVEGPIAWKIFTDAEALAILSNVVKEGSMPMPKGFCQIRKARTYNPKENPDVRQAVLK</sequence>
<keyword evidence="2" id="KW-1185">Reference proteome</keyword>
<comment type="caution">
    <text evidence="1">The sequence shown here is derived from an EMBL/GenBank/DDBJ whole genome shotgun (WGS) entry which is preliminary data.</text>
</comment>
<name>A0ACB7TFY9_HYAAI</name>